<reference evidence="1" key="1">
    <citation type="journal article" date="2021" name="bioRxiv">
        <title>Whole Genome Assembly and Annotation of Northern Wild Rice, Zizania palustris L., Supports a Whole Genome Duplication in the Zizania Genus.</title>
        <authorList>
            <person name="Haas M."/>
            <person name="Kono T."/>
            <person name="Macchietto M."/>
            <person name="Millas R."/>
            <person name="McGilp L."/>
            <person name="Shao M."/>
            <person name="Duquette J."/>
            <person name="Hirsch C.N."/>
            <person name="Kimball J."/>
        </authorList>
    </citation>
    <scope>NUCLEOTIDE SEQUENCE</scope>
    <source>
        <tissue evidence="1">Fresh leaf tissue</tissue>
    </source>
</reference>
<protein>
    <submittedName>
        <fullName evidence="1">Uncharacterized protein</fullName>
    </submittedName>
</protein>
<reference evidence="1" key="2">
    <citation type="submission" date="2021-02" db="EMBL/GenBank/DDBJ databases">
        <authorList>
            <person name="Kimball J.A."/>
            <person name="Haas M.W."/>
            <person name="Macchietto M."/>
            <person name="Kono T."/>
            <person name="Duquette J."/>
            <person name="Shao M."/>
        </authorList>
    </citation>
    <scope>NUCLEOTIDE SEQUENCE</scope>
    <source>
        <tissue evidence="1">Fresh leaf tissue</tissue>
    </source>
</reference>
<organism evidence="1 2">
    <name type="scientific">Zizania palustris</name>
    <name type="common">Northern wild rice</name>
    <dbReference type="NCBI Taxonomy" id="103762"/>
    <lineage>
        <taxon>Eukaryota</taxon>
        <taxon>Viridiplantae</taxon>
        <taxon>Streptophyta</taxon>
        <taxon>Embryophyta</taxon>
        <taxon>Tracheophyta</taxon>
        <taxon>Spermatophyta</taxon>
        <taxon>Magnoliopsida</taxon>
        <taxon>Liliopsida</taxon>
        <taxon>Poales</taxon>
        <taxon>Poaceae</taxon>
        <taxon>BOP clade</taxon>
        <taxon>Oryzoideae</taxon>
        <taxon>Oryzeae</taxon>
        <taxon>Zizaniinae</taxon>
        <taxon>Zizania</taxon>
    </lineage>
</organism>
<dbReference type="AlphaFoldDB" id="A0A8J5SY24"/>
<proteinExistence type="predicted"/>
<dbReference type="EMBL" id="JAAALK010000283">
    <property type="protein sequence ID" value="KAG8077007.1"/>
    <property type="molecule type" value="Genomic_DNA"/>
</dbReference>
<sequence length="87" mass="9999">MVPGGVFLQVLPKPSIKEKCLQHPEDEAASVAIITTSKKEEDWSRPLIHFILTKRLPRDKDAAIQLYRRRKQYVLLGSEDLRLPESC</sequence>
<accession>A0A8J5SY24</accession>
<dbReference type="Proteomes" id="UP000729402">
    <property type="component" value="Unassembled WGS sequence"/>
</dbReference>
<evidence type="ECO:0000313" key="1">
    <source>
        <dbReference type="EMBL" id="KAG8077007.1"/>
    </source>
</evidence>
<keyword evidence="2" id="KW-1185">Reference proteome</keyword>
<name>A0A8J5SY24_ZIZPA</name>
<evidence type="ECO:0000313" key="2">
    <source>
        <dbReference type="Proteomes" id="UP000729402"/>
    </source>
</evidence>
<comment type="caution">
    <text evidence="1">The sequence shown here is derived from an EMBL/GenBank/DDBJ whole genome shotgun (WGS) entry which is preliminary data.</text>
</comment>
<gene>
    <name evidence="1" type="ORF">GUJ93_ZPchr0006g45524</name>
</gene>